<evidence type="ECO:0000313" key="10">
    <source>
        <dbReference type="EMBL" id="KAF4708061.1"/>
    </source>
</evidence>
<dbReference type="GO" id="GO:0016020">
    <property type="term" value="C:membrane"/>
    <property type="evidence" value="ECO:0007669"/>
    <property type="project" value="UniProtKB-SubCell"/>
</dbReference>
<dbReference type="InterPro" id="IPR015720">
    <property type="entry name" value="Emp24-like"/>
</dbReference>
<dbReference type="Pfam" id="PF01105">
    <property type="entry name" value="EMP24_GP25L"/>
    <property type="match status" value="1"/>
</dbReference>
<sequence>MSLILLYLPATCLLCQALGVHFYTLPGQQMCFHQHMAAEVALAVKYTKITQLMMKGASDVDMELQCEIRLEPRHTDQGEAKAEPTQPIIRTLPRTQQSGRESFSPKLGGEYDICTMCLEEVGRRWKAQLSSKTKTKWSLTVDALDEAELGGLPFGPEDAATGGDFETTASKMKSLIGRVTGMVSENEYERDQEEIFRNASETVNGRVMWAAILQIIIYAAIAAYQVRSLRSFFRQHKIL</sequence>
<dbReference type="PANTHER" id="PTHR22811">
    <property type="entry name" value="TRANSMEMBRANE EMP24 DOMAIN-CONTAINING PROTEIN"/>
    <property type="match status" value="1"/>
</dbReference>
<evidence type="ECO:0000313" key="13">
    <source>
        <dbReference type="Proteomes" id="UP000574390"/>
    </source>
</evidence>
<accession>A0A7J6SIP4</accession>
<proteinExistence type="inferred from homology"/>
<dbReference type="SMART" id="SM01190">
    <property type="entry name" value="EMP24_GP25L"/>
    <property type="match status" value="1"/>
</dbReference>
<keyword evidence="6 7" id="KW-0472">Membrane</keyword>
<feature type="signal peptide" evidence="8">
    <location>
        <begin position="1"/>
        <end position="17"/>
    </location>
</feature>
<dbReference type="EMBL" id="JABANO010032739">
    <property type="protein sequence ID" value="KAF4708061.1"/>
    <property type="molecule type" value="Genomic_DNA"/>
</dbReference>
<evidence type="ECO:0000256" key="1">
    <source>
        <dbReference type="ARBA" id="ARBA00004479"/>
    </source>
</evidence>
<dbReference type="Proteomes" id="UP000553632">
    <property type="component" value="Unassembled WGS sequence"/>
</dbReference>
<keyword evidence="12" id="KW-1185">Reference proteome</keyword>
<feature type="chain" id="PRO_5033594522" evidence="8">
    <location>
        <begin position="18"/>
        <end position="239"/>
    </location>
</feature>
<evidence type="ECO:0000313" key="11">
    <source>
        <dbReference type="EMBL" id="KAF4732627.1"/>
    </source>
</evidence>
<evidence type="ECO:0000256" key="7">
    <source>
        <dbReference type="SAM" id="Phobius"/>
    </source>
</evidence>
<organism evidence="11 13">
    <name type="scientific">Perkinsus olseni</name>
    <name type="common">Perkinsus atlanticus</name>
    <dbReference type="NCBI Taxonomy" id="32597"/>
    <lineage>
        <taxon>Eukaryota</taxon>
        <taxon>Sar</taxon>
        <taxon>Alveolata</taxon>
        <taxon>Perkinsozoa</taxon>
        <taxon>Perkinsea</taxon>
        <taxon>Perkinsida</taxon>
        <taxon>Perkinsidae</taxon>
        <taxon>Perkinsus</taxon>
    </lineage>
</organism>
<evidence type="ECO:0000259" key="9">
    <source>
        <dbReference type="SMART" id="SM01190"/>
    </source>
</evidence>
<comment type="similarity">
    <text evidence="2">Belongs to the EMP24/GP25L family.</text>
</comment>
<feature type="transmembrane region" description="Helical" evidence="7">
    <location>
        <begin position="207"/>
        <end position="226"/>
    </location>
</feature>
<gene>
    <name evidence="11" type="primary">TMED9_2</name>
    <name evidence="11" type="ORF">FOZ62_030100</name>
    <name evidence="10" type="ORF">FOZ63_027925</name>
</gene>
<evidence type="ECO:0000256" key="4">
    <source>
        <dbReference type="ARBA" id="ARBA00022729"/>
    </source>
</evidence>
<evidence type="ECO:0000313" key="12">
    <source>
        <dbReference type="Proteomes" id="UP000553632"/>
    </source>
</evidence>
<evidence type="ECO:0000256" key="2">
    <source>
        <dbReference type="ARBA" id="ARBA00007104"/>
    </source>
</evidence>
<feature type="domain" description="GOLD" evidence="9">
    <location>
        <begin position="19"/>
        <end position="234"/>
    </location>
</feature>
<protein>
    <submittedName>
        <fullName evidence="11">Transmembrane emp24 domain-containing protein 9</fullName>
    </submittedName>
</protein>
<dbReference type="Proteomes" id="UP000574390">
    <property type="component" value="Unassembled WGS sequence"/>
</dbReference>
<evidence type="ECO:0000256" key="5">
    <source>
        <dbReference type="ARBA" id="ARBA00022989"/>
    </source>
</evidence>
<comment type="caution">
    <text evidence="11">The sequence shown here is derived from an EMBL/GenBank/DDBJ whole genome shotgun (WGS) entry which is preliminary data.</text>
</comment>
<name>A0A7J6SIP4_PEROL</name>
<comment type="subcellular location">
    <subcellularLocation>
        <location evidence="1">Membrane</location>
        <topology evidence="1">Single-pass type I membrane protein</topology>
    </subcellularLocation>
</comment>
<dbReference type="EMBL" id="JABANM010014441">
    <property type="protein sequence ID" value="KAF4732627.1"/>
    <property type="molecule type" value="Genomic_DNA"/>
</dbReference>
<dbReference type="AlphaFoldDB" id="A0A7J6SIP4"/>
<evidence type="ECO:0000256" key="8">
    <source>
        <dbReference type="SAM" id="SignalP"/>
    </source>
</evidence>
<keyword evidence="5 7" id="KW-1133">Transmembrane helix</keyword>
<evidence type="ECO:0000256" key="6">
    <source>
        <dbReference type="ARBA" id="ARBA00023136"/>
    </source>
</evidence>
<evidence type="ECO:0000256" key="3">
    <source>
        <dbReference type="ARBA" id="ARBA00022692"/>
    </source>
</evidence>
<reference evidence="12 13" key="1">
    <citation type="submission" date="2020-04" db="EMBL/GenBank/DDBJ databases">
        <title>Perkinsus olseni comparative genomics.</title>
        <authorList>
            <person name="Bogema D.R."/>
        </authorList>
    </citation>
    <scope>NUCLEOTIDE SEQUENCE [LARGE SCALE GENOMIC DNA]</scope>
    <source>
        <strain evidence="11">ATCC PRA-205</strain>
        <strain evidence="10 12">ATCC PRA-207</strain>
    </source>
</reference>
<dbReference type="InterPro" id="IPR009038">
    <property type="entry name" value="GOLD_dom"/>
</dbReference>
<keyword evidence="4 8" id="KW-0732">Signal</keyword>
<keyword evidence="3 7" id="KW-0812">Transmembrane</keyword>